<dbReference type="AlphaFoldDB" id="A0A0F9P7P1"/>
<dbReference type="EMBL" id="LAZR01002606">
    <property type="protein sequence ID" value="KKN27885.1"/>
    <property type="molecule type" value="Genomic_DNA"/>
</dbReference>
<accession>A0A0F9P7P1</accession>
<proteinExistence type="predicted"/>
<name>A0A0F9P7P1_9ZZZZ</name>
<sequence>MTKDRHNPYAELEGWLDTGRLPFGEAPNDCPYCAVAMALIRRPMHCPPVGFAMARNRPVKICLVCSAAETMMALCSPLSWDMARIATFNEYEENIRLPAGIGLGVLKLGAEVNMNDPEIAPTLWHPDELIPKDYDW</sequence>
<gene>
    <name evidence="1" type="ORF">LCGC14_0859750</name>
</gene>
<protein>
    <submittedName>
        <fullName evidence="1">Uncharacterized protein</fullName>
    </submittedName>
</protein>
<evidence type="ECO:0000313" key="1">
    <source>
        <dbReference type="EMBL" id="KKN27885.1"/>
    </source>
</evidence>
<comment type="caution">
    <text evidence="1">The sequence shown here is derived from an EMBL/GenBank/DDBJ whole genome shotgun (WGS) entry which is preliminary data.</text>
</comment>
<reference evidence="1" key="1">
    <citation type="journal article" date="2015" name="Nature">
        <title>Complex archaea that bridge the gap between prokaryotes and eukaryotes.</title>
        <authorList>
            <person name="Spang A."/>
            <person name="Saw J.H."/>
            <person name="Jorgensen S.L."/>
            <person name="Zaremba-Niedzwiedzka K."/>
            <person name="Martijn J."/>
            <person name="Lind A.E."/>
            <person name="van Eijk R."/>
            <person name="Schleper C."/>
            <person name="Guy L."/>
            <person name="Ettema T.J."/>
        </authorList>
    </citation>
    <scope>NUCLEOTIDE SEQUENCE</scope>
</reference>
<organism evidence="1">
    <name type="scientific">marine sediment metagenome</name>
    <dbReference type="NCBI Taxonomy" id="412755"/>
    <lineage>
        <taxon>unclassified sequences</taxon>
        <taxon>metagenomes</taxon>
        <taxon>ecological metagenomes</taxon>
    </lineage>
</organism>